<reference evidence="2 3" key="1">
    <citation type="submission" date="2021-06" db="EMBL/GenBank/DDBJ databases">
        <authorList>
            <person name="Palmer J.M."/>
        </authorList>
    </citation>
    <scope>NUCLEOTIDE SEQUENCE [LARGE SCALE GENOMIC DNA]</scope>
    <source>
        <strain evidence="3">if_2019</strain>
        <tissue evidence="2">Muscle</tissue>
    </source>
</reference>
<feature type="transmembrane region" description="Helical" evidence="1">
    <location>
        <begin position="19"/>
        <end position="36"/>
    </location>
</feature>
<keyword evidence="1" id="KW-1133">Transmembrane helix</keyword>
<proteinExistence type="predicted"/>
<name>A0ABV0UJ60_9TELE</name>
<evidence type="ECO:0008006" key="4">
    <source>
        <dbReference type="Google" id="ProtNLM"/>
    </source>
</evidence>
<evidence type="ECO:0000313" key="2">
    <source>
        <dbReference type="EMBL" id="MEQ2243833.1"/>
    </source>
</evidence>
<evidence type="ECO:0000256" key="1">
    <source>
        <dbReference type="SAM" id="Phobius"/>
    </source>
</evidence>
<dbReference type="EMBL" id="JAHRIQ010070316">
    <property type="protein sequence ID" value="MEQ2243833.1"/>
    <property type="molecule type" value="Genomic_DNA"/>
</dbReference>
<keyword evidence="1" id="KW-0812">Transmembrane</keyword>
<evidence type="ECO:0000313" key="3">
    <source>
        <dbReference type="Proteomes" id="UP001482620"/>
    </source>
</evidence>
<keyword evidence="3" id="KW-1185">Reference proteome</keyword>
<comment type="caution">
    <text evidence="2">The sequence shown here is derived from an EMBL/GenBank/DDBJ whole genome shotgun (WGS) entry which is preliminary data.</text>
</comment>
<protein>
    <recommendedName>
        <fullName evidence="4">Secreted protein</fullName>
    </recommendedName>
</protein>
<accession>A0ABV0UJ60</accession>
<keyword evidence="1" id="KW-0472">Membrane</keyword>
<gene>
    <name evidence="2" type="ORF">ILYODFUR_010867</name>
</gene>
<dbReference type="Proteomes" id="UP001482620">
    <property type="component" value="Unassembled WGS sequence"/>
</dbReference>
<organism evidence="2 3">
    <name type="scientific">Ilyodon furcidens</name>
    <name type="common">goldbreast splitfin</name>
    <dbReference type="NCBI Taxonomy" id="33524"/>
    <lineage>
        <taxon>Eukaryota</taxon>
        <taxon>Metazoa</taxon>
        <taxon>Chordata</taxon>
        <taxon>Craniata</taxon>
        <taxon>Vertebrata</taxon>
        <taxon>Euteleostomi</taxon>
        <taxon>Actinopterygii</taxon>
        <taxon>Neopterygii</taxon>
        <taxon>Teleostei</taxon>
        <taxon>Neoteleostei</taxon>
        <taxon>Acanthomorphata</taxon>
        <taxon>Ovalentaria</taxon>
        <taxon>Atherinomorphae</taxon>
        <taxon>Cyprinodontiformes</taxon>
        <taxon>Goodeidae</taxon>
        <taxon>Ilyodon</taxon>
    </lineage>
</organism>
<sequence>MCSSSGAPSHLFMHSASEFVLFLSAVFLVSSLGALLRQELKKSLGKVCAARVWTGARKRERERERGETMCGILFSCFNFSNPATCGLWCLTVTTPCRGFSL</sequence>